<dbReference type="Gene3D" id="6.10.140.1450">
    <property type="match status" value="1"/>
</dbReference>
<feature type="domain" description="RNA polymerase III subunit RPC82-related helix-turn-helix" evidence="9">
    <location>
        <begin position="8"/>
        <end position="67"/>
    </location>
</feature>
<reference evidence="11" key="1">
    <citation type="submission" date="2020-04" db="EMBL/GenBank/DDBJ databases">
        <authorList>
            <person name="Alioto T."/>
            <person name="Alioto T."/>
            <person name="Gomez Garrido J."/>
        </authorList>
    </citation>
    <scope>NUCLEOTIDE SEQUENCE</scope>
    <source>
        <strain evidence="11">A484AB</strain>
    </source>
</reference>
<dbReference type="Pfam" id="PF22536">
    <property type="entry name" value="WHD_POLR3C"/>
    <property type="match status" value="1"/>
</dbReference>
<dbReference type="InterPro" id="IPR055207">
    <property type="entry name" value="POLR3C_WHD"/>
</dbReference>
<evidence type="ECO:0000256" key="1">
    <source>
        <dbReference type="ARBA" id="ARBA00004123"/>
    </source>
</evidence>
<keyword evidence="12" id="KW-1185">Reference proteome</keyword>
<comment type="similarity">
    <text evidence="2 7">Belongs to the eukaryotic RPC3/POLR3C RNA polymerase subunit family.</text>
</comment>
<comment type="subunit">
    <text evidence="7">Component of the RNA polymerase III (Pol III) complex consisting of 17 subunits.</text>
</comment>
<comment type="caution">
    <text evidence="11">The sequence shown here is derived from an EMBL/GenBank/DDBJ whole genome shotgun (WGS) entry which is preliminary data.</text>
</comment>
<dbReference type="Gene3D" id="1.10.10.10">
    <property type="entry name" value="Winged helix-like DNA-binding domain superfamily/Winged helix DNA-binding domain"/>
    <property type="match status" value="4"/>
</dbReference>
<dbReference type="InterPro" id="IPR008806">
    <property type="entry name" value="RNA_pol_III_Rpc82_C"/>
</dbReference>
<dbReference type="FunFam" id="1.10.10.10:FF:000199">
    <property type="entry name" value="DNA-directed RNA polymerase III subunit RPC3"/>
    <property type="match status" value="1"/>
</dbReference>
<dbReference type="InterPro" id="IPR013197">
    <property type="entry name" value="RNA_pol_III_RPC82-rel_HTH"/>
</dbReference>
<protein>
    <recommendedName>
        <fullName evidence="3 7">DNA-directed RNA polymerase III subunit RPC3</fullName>
        <shortName evidence="7">RNA polymerase III subunit C3</shortName>
    </recommendedName>
</protein>
<dbReference type="GO" id="GO:0005666">
    <property type="term" value="C:RNA polymerase III complex"/>
    <property type="evidence" value="ECO:0007669"/>
    <property type="project" value="UniProtKB-UniRule"/>
</dbReference>
<evidence type="ECO:0000256" key="4">
    <source>
        <dbReference type="ARBA" id="ARBA00022478"/>
    </source>
</evidence>
<proteinExistence type="inferred from homology"/>
<dbReference type="AlphaFoldDB" id="A0A6S7FY77"/>
<evidence type="ECO:0000259" key="9">
    <source>
        <dbReference type="Pfam" id="PF08221"/>
    </source>
</evidence>
<keyword evidence="6 7" id="KW-0539">Nucleus</keyword>
<gene>
    <name evidence="11" type="ORF">PACLA_8A011718</name>
</gene>
<dbReference type="Pfam" id="PF20912">
    <property type="entry name" value="RPC3_helical"/>
    <property type="match status" value="1"/>
</dbReference>
<evidence type="ECO:0000256" key="3">
    <source>
        <dbReference type="ARBA" id="ARBA00016689"/>
    </source>
</evidence>
<dbReference type="GO" id="GO:0006351">
    <property type="term" value="P:DNA-templated transcription"/>
    <property type="evidence" value="ECO:0007669"/>
    <property type="project" value="InterPro"/>
</dbReference>
<sequence>MSASQLRLSSHILKEHYGEIVEKVGLNILRKGWTTIASIKQDTGLAISKIKKSICILIQHNLVKFQKNARGQVTYSAQISNILTIHQYPKLTYCAKVTFGDAAELIIEELLHHGSMTMSSIVANVTNRLLDPALSQSEQIDYEHVANQFVELVKGHLIKRSLGDEIMVISKGTEEAKLDVVRANDMEYDLPLGYITSASGKRKAVSNNDGPAAKKRKSSNEQVSIDFKDADMLWKVNILQFYHHLVNELIENAVRNRLDEFAAEIVKVMLKLTILTRDGFSPQTKPVSVYEIDERLSDSSEIDSDEIAQYLNLLQDDEVGFVSKVGENSGGLYVVNIKKSMEAICVQTIESVVRERCGSKSMRIFKLLLLKQHLEQKQVEDLIMVPAKEAKELLYNLLSEKFINLQEVPRATDYAPSRTFYLFSVNISQVCRMLLDRSYKTLSNLICRRHHETEEQRRLVEKSEKINAAILALKSQGMDNDSPAVQEMEEMMTDQEKQQLTKLKTVLSKLERSELQVGDTVLTFTQFLALNS</sequence>
<evidence type="ECO:0000256" key="7">
    <source>
        <dbReference type="RuleBase" id="RU367076"/>
    </source>
</evidence>
<organism evidence="11 12">
    <name type="scientific">Paramuricea clavata</name>
    <name type="common">Red gorgonian</name>
    <name type="synonym">Violescent sea-whip</name>
    <dbReference type="NCBI Taxonomy" id="317549"/>
    <lineage>
        <taxon>Eukaryota</taxon>
        <taxon>Metazoa</taxon>
        <taxon>Cnidaria</taxon>
        <taxon>Anthozoa</taxon>
        <taxon>Octocorallia</taxon>
        <taxon>Malacalcyonacea</taxon>
        <taxon>Plexauridae</taxon>
        <taxon>Paramuricea</taxon>
    </lineage>
</organism>
<dbReference type="Pfam" id="PF08221">
    <property type="entry name" value="HTH_9"/>
    <property type="match status" value="1"/>
</dbReference>
<dbReference type="Proteomes" id="UP001152795">
    <property type="component" value="Unassembled WGS sequence"/>
</dbReference>
<evidence type="ECO:0000256" key="2">
    <source>
        <dbReference type="ARBA" id="ARBA00007206"/>
    </source>
</evidence>
<evidence type="ECO:0000259" key="8">
    <source>
        <dbReference type="Pfam" id="PF05645"/>
    </source>
</evidence>
<dbReference type="OrthoDB" id="272392at2759"/>
<dbReference type="PANTHER" id="PTHR12949:SF0">
    <property type="entry name" value="DNA-DIRECTED RNA POLYMERASE III SUBUNIT RPC3"/>
    <property type="match status" value="1"/>
</dbReference>
<dbReference type="InterPro" id="IPR039748">
    <property type="entry name" value="RPC3"/>
</dbReference>
<evidence type="ECO:0000259" key="10">
    <source>
        <dbReference type="Pfam" id="PF22536"/>
    </source>
</evidence>
<dbReference type="FunFam" id="1.10.10.10:FF:000218">
    <property type="entry name" value="DNA-directed RNA polymerase III subunit RPC3"/>
    <property type="match status" value="1"/>
</dbReference>
<comment type="subcellular location">
    <subcellularLocation>
        <location evidence="1 7">Nucleus</location>
    </subcellularLocation>
</comment>
<keyword evidence="4 7" id="KW-0240">DNA-directed RNA polymerase</keyword>
<dbReference type="InterPro" id="IPR036388">
    <property type="entry name" value="WH-like_DNA-bd_sf"/>
</dbReference>
<dbReference type="GO" id="GO:0003697">
    <property type="term" value="F:single-stranded DNA binding"/>
    <property type="evidence" value="ECO:0007669"/>
    <property type="project" value="UniProtKB-UniRule"/>
</dbReference>
<accession>A0A6S7FY77</accession>
<dbReference type="PANTHER" id="PTHR12949">
    <property type="entry name" value="RNA POLYMERASE III DNA DIRECTED -RELATED"/>
    <property type="match status" value="1"/>
</dbReference>
<evidence type="ECO:0000313" key="12">
    <source>
        <dbReference type="Proteomes" id="UP001152795"/>
    </source>
</evidence>
<evidence type="ECO:0000256" key="6">
    <source>
        <dbReference type="ARBA" id="ARBA00023242"/>
    </source>
</evidence>
<evidence type="ECO:0000313" key="11">
    <source>
        <dbReference type="EMBL" id="CAB3981279.1"/>
    </source>
</evidence>
<comment type="function">
    <text evidence="7">DNA-dependent RNA polymerase catalyzes the transcription of DNA into RNA using the four ribonucleoside triphosphates as substrates. Specific core component of RNA polymerase III which synthesizes small RNAs, such as 5S rRNA and tRNAs.</text>
</comment>
<feature type="domain" description="RNA polymerase III Rpc82 C -terminal" evidence="8">
    <location>
        <begin position="202"/>
        <end position="343"/>
    </location>
</feature>
<dbReference type="EMBL" id="CACRXK020000371">
    <property type="protein sequence ID" value="CAB3981279.1"/>
    <property type="molecule type" value="Genomic_DNA"/>
</dbReference>
<feature type="domain" description="DNA-directed RNA polymerase III subunit RPC3 winged-helix" evidence="10">
    <location>
        <begin position="349"/>
        <end position="425"/>
    </location>
</feature>
<dbReference type="Pfam" id="PF05645">
    <property type="entry name" value="RNA_pol_Rpc82"/>
    <property type="match status" value="1"/>
</dbReference>
<keyword evidence="5 7" id="KW-0804">Transcription</keyword>
<evidence type="ECO:0000256" key="5">
    <source>
        <dbReference type="ARBA" id="ARBA00023163"/>
    </source>
</evidence>
<name>A0A6S7FY77_PARCT</name>